<dbReference type="CDD" id="cd02440">
    <property type="entry name" value="AdoMet_MTases"/>
    <property type="match status" value="1"/>
</dbReference>
<keyword evidence="2 5" id="KW-0808">Transferase</keyword>
<evidence type="ECO:0000256" key="1">
    <source>
        <dbReference type="ARBA" id="ARBA00022603"/>
    </source>
</evidence>
<evidence type="ECO:0000256" key="3">
    <source>
        <dbReference type="ARBA" id="ARBA00022691"/>
    </source>
</evidence>
<keyword evidence="1 5" id="KW-0489">Methyltransferase</keyword>
<comment type="caution">
    <text evidence="5">The sequence shown here is derived from an EMBL/GenBank/DDBJ whole genome shotgun (WGS) entry which is preliminary data.</text>
</comment>
<gene>
    <name evidence="5" type="ORF">EKE94_02385</name>
</gene>
<dbReference type="Pfam" id="PF13649">
    <property type="entry name" value="Methyltransf_25"/>
    <property type="match status" value="1"/>
</dbReference>
<name>A0A438AL43_9RHOB</name>
<dbReference type="GO" id="GO:0008168">
    <property type="term" value="F:methyltransferase activity"/>
    <property type="evidence" value="ECO:0007669"/>
    <property type="project" value="UniProtKB-KW"/>
</dbReference>
<dbReference type="PANTHER" id="PTHR43464:SF19">
    <property type="entry name" value="UBIQUINONE BIOSYNTHESIS O-METHYLTRANSFERASE, MITOCHONDRIAL"/>
    <property type="match status" value="1"/>
</dbReference>
<dbReference type="OrthoDB" id="9807911at2"/>
<evidence type="ECO:0000313" key="5">
    <source>
        <dbReference type="EMBL" id="RVV99551.1"/>
    </source>
</evidence>
<dbReference type="InterPro" id="IPR041698">
    <property type="entry name" value="Methyltransf_25"/>
</dbReference>
<dbReference type="EMBL" id="RQXX01000001">
    <property type="protein sequence ID" value="RVV99551.1"/>
    <property type="molecule type" value="Genomic_DNA"/>
</dbReference>
<keyword evidence="3" id="KW-0949">S-adenosyl-L-methionine</keyword>
<dbReference type="RefSeq" id="WP_127904993.1">
    <property type="nucleotide sequence ID" value="NZ_RQXX01000001.1"/>
</dbReference>
<dbReference type="GO" id="GO:0032259">
    <property type="term" value="P:methylation"/>
    <property type="evidence" value="ECO:0007669"/>
    <property type="project" value="UniProtKB-KW"/>
</dbReference>
<dbReference type="Proteomes" id="UP000285908">
    <property type="component" value="Unassembled WGS sequence"/>
</dbReference>
<accession>A0A438AL43</accession>
<sequence length="205" mass="22160">MSKPDFLSRAYTLGSVDETRKLYDDWAADYEAELTRQGYATPLRMASTLKEYLRDRAAPVLDFGCGTGLSGAALSKAGFRTIDGCDLSEEMLSHARARGIYRNLWTSKAGARLPGRTGTYDAIVACGAISKGAAPASALGRLVQALAPGGLLLLSYNDHTLADPEYTGEIDRLIGDRDIAPLRQEMGAHLPGLGLRAMIYVFERQ</sequence>
<dbReference type="InterPro" id="IPR029063">
    <property type="entry name" value="SAM-dependent_MTases_sf"/>
</dbReference>
<proteinExistence type="predicted"/>
<organism evidence="5 6">
    <name type="scientific">Mesobaculum littorinae</name>
    <dbReference type="NCBI Taxonomy" id="2486419"/>
    <lineage>
        <taxon>Bacteria</taxon>
        <taxon>Pseudomonadati</taxon>
        <taxon>Pseudomonadota</taxon>
        <taxon>Alphaproteobacteria</taxon>
        <taxon>Rhodobacterales</taxon>
        <taxon>Roseobacteraceae</taxon>
        <taxon>Mesobaculum</taxon>
    </lineage>
</organism>
<evidence type="ECO:0000313" key="6">
    <source>
        <dbReference type="Proteomes" id="UP000285908"/>
    </source>
</evidence>
<reference evidence="5 6" key="1">
    <citation type="submission" date="2018-11" db="EMBL/GenBank/DDBJ databases">
        <title>Mesobaculum littorinae gen. nov., sp. nov., isolated from Littorina scabra that represents a novel genus of the order Rhodobacteraceae.</title>
        <authorList>
            <person name="Li F."/>
        </authorList>
    </citation>
    <scope>NUCLEOTIDE SEQUENCE [LARGE SCALE GENOMIC DNA]</scope>
    <source>
        <strain evidence="5 6">M0103</strain>
    </source>
</reference>
<dbReference type="Gene3D" id="3.40.50.150">
    <property type="entry name" value="Vaccinia Virus protein VP39"/>
    <property type="match status" value="1"/>
</dbReference>
<keyword evidence="6" id="KW-1185">Reference proteome</keyword>
<feature type="domain" description="Methyltransferase" evidence="4">
    <location>
        <begin position="60"/>
        <end position="150"/>
    </location>
</feature>
<protein>
    <submittedName>
        <fullName evidence="5">Class I SAM-dependent methyltransferase</fullName>
    </submittedName>
</protein>
<dbReference type="AlphaFoldDB" id="A0A438AL43"/>
<dbReference type="PANTHER" id="PTHR43464">
    <property type="entry name" value="METHYLTRANSFERASE"/>
    <property type="match status" value="1"/>
</dbReference>
<evidence type="ECO:0000259" key="4">
    <source>
        <dbReference type="Pfam" id="PF13649"/>
    </source>
</evidence>
<evidence type="ECO:0000256" key="2">
    <source>
        <dbReference type="ARBA" id="ARBA00022679"/>
    </source>
</evidence>
<dbReference type="SUPFAM" id="SSF53335">
    <property type="entry name" value="S-adenosyl-L-methionine-dependent methyltransferases"/>
    <property type="match status" value="1"/>
</dbReference>